<dbReference type="RefSeq" id="WP_379233323.1">
    <property type="nucleotide sequence ID" value="NZ_JBHSTE010000002.1"/>
</dbReference>
<protein>
    <submittedName>
        <fullName evidence="1">Uncharacterized protein</fullName>
    </submittedName>
</protein>
<name>A0ABW1V1G7_9BACL</name>
<dbReference type="Proteomes" id="UP001596233">
    <property type="component" value="Unassembled WGS sequence"/>
</dbReference>
<accession>A0ABW1V1G7</accession>
<keyword evidence="2" id="KW-1185">Reference proteome</keyword>
<reference evidence="2" key="1">
    <citation type="journal article" date="2019" name="Int. J. Syst. Evol. Microbiol.">
        <title>The Global Catalogue of Microorganisms (GCM) 10K type strain sequencing project: providing services to taxonomists for standard genome sequencing and annotation.</title>
        <authorList>
            <consortium name="The Broad Institute Genomics Platform"/>
            <consortium name="The Broad Institute Genome Sequencing Center for Infectious Disease"/>
            <person name="Wu L."/>
            <person name="Ma J."/>
        </authorList>
    </citation>
    <scope>NUCLEOTIDE SEQUENCE [LARGE SCALE GENOMIC DNA]</scope>
    <source>
        <strain evidence="2">PCU 280</strain>
    </source>
</reference>
<organism evidence="1 2">
    <name type="scientific">Paenibacillus septentrionalis</name>
    <dbReference type="NCBI Taxonomy" id="429342"/>
    <lineage>
        <taxon>Bacteria</taxon>
        <taxon>Bacillati</taxon>
        <taxon>Bacillota</taxon>
        <taxon>Bacilli</taxon>
        <taxon>Bacillales</taxon>
        <taxon>Paenibacillaceae</taxon>
        <taxon>Paenibacillus</taxon>
    </lineage>
</organism>
<evidence type="ECO:0000313" key="2">
    <source>
        <dbReference type="Proteomes" id="UP001596233"/>
    </source>
</evidence>
<comment type="caution">
    <text evidence="1">The sequence shown here is derived from an EMBL/GenBank/DDBJ whole genome shotgun (WGS) entry which is preliminary data.</text>
</comment>
<proteinExistence type="predicted"/>
<dbReference type="EMBL" id="JBHSTE010000002">
    <property type="protein sequence ID" value="MFC6332607.1"/>
    <property type="molecule type" value="Genomic_DNA"/>
</dbReference>
<evidence type="ECO:0000313" key="1">
    <source>
        <dbReference type="EMBL" id="MFC6332607.1"/>
    </source>
</evidence>
<gene>
    <name evidence="1" type="ORF">ACFP56_08210</name>
</gene>
<sequence length="15" mass="1733">MTGTVNFLFDKSFEP</sequence>